<dbReference type="Pfam" id="PF08991">
    <property type="entry name" value="CMC4"/>
    <property type="match status" value="1"/>
</dbReference>
<protein>
    <submittedName>
        <fullName evidence="1">CHCH domain-containing protein</fullName>
    </submittedName>
</protein>
<gene>
    <name evidence="1" type="ORF">FCM35_KLT05727</name>
</gene>
<evidence type="ECO:0000313" key="2">
    <source>
        <dbReference type="Proteomes" id="UP000623129"/>
    </source>
</evidence>
<dbReference type="OrthoDB" id="13601at2759"/>
<proteinExistence type="predicted"/>
<comment type="caution">
    <text evidence="1">The sequence shown here is derived from an EMBL/GenBank/DDBJ whole genome shotgun (WGS) entry which is preliminary data.</text>
</comment>
<dbReference type="InterPro" id="IPR009069">
    <property type="entry name" value="Cys_alpha_HP_mot_SF"/>
</dbReference>
<dbReference type="Gene3D" id="1.10.287.1130">
    <property type="entry name" value="CytochromE C oxidase copper chaperone"/>
    <property type="match status" value="1"/>
</dbReference>
<evidence type="ECO:0000313" key="1">
    <source>
        <dbReference type="EMBL" id="KAF3328649.1"/>
    </source>
</evidence>
<dbReference type="EMBL" id="SWLB01000015">
    <property type="protein sequence ID" value="KAF3328649.1"/>
    <property type="molecule type" value="Genomic_DNA"/>
</dbReference>
<dbReference type="PANTHER" id="PTHR37750:SF1">
    <property type="entry name" value="COX19-LIKE CHCH FAMILY PROTEIN"/>
    <property type="match status" value="1"/>
</dbReference>
<dbReference type="PROSITE" id="PS51808">
    <property type="entry name" value="CHCH"/>
    <property type="match status" value="1"/>
</dbReference>
<accession>A0A833VME4</accession>
<dbReference type="InterPro" id="IPR027179">
    <property type="entry name" value="CMC4"/>
</dbReference>
<dbReference type="PANTHER" id="PTHR37750">
    <property type="entry name" value="COX19-LIKE CHCH FAMILY PROTEIN"/>
    <property type="match status" value="1"/>
</dbReference>
<organism evidence="1 2">
    <name type="scientific">Carex littledalei</name>
    <dbReference type="NCBI Taxonomy" id="544730"/>
    <lineage>
        <taxon>Eukaryota</taxon>
        <taxon>Viridiplantae</taxon>
        <taxon>Streptophyta</taxon>
        <taxon>Embryophyta</taxon>
        <taxon>Tracheophyta</taxon>
        <taxon>Spermatophyta</taxon>
        <taxon>Magnoliopsida</taxon>
        <taxon>Liliopsida</taxon>
        <taxon>Poales</taxon>
        <taxon>Cyperaceae</taxon>
        <taxon>Cyperoideae</taxon>
        <taxon>Cariceae</taxon>
        <taxon>Carex</taxon>
        <taxon>Carex subgen. Euthyceras</taxon>
    </lineage>
</organism>
<keyword evidence="2" id="KW-1185">Reference proteome</keyword>
<dbReference type="SUPFAM" id="SSF47072">
    <property type="entry name" value="Cysteine alpha-hairpin motif"/>
    <property type="match status" value="1"/>
</dbReference>
<dbReference type="AlphaFoldDB" id="A0A833VME4"/>
<sequence>MEKVTAHPECAQEALDLLNCLTESSYDRDKCVKLLDAVRSCVLQKKVKKFSLAEMSQTPPVQKN</sequence>
<reference evidence="1" key="1">
    <citation type="submission" date="2020-01" db="EMBL/GenBank/DDBJ databases">
        <title>Genome sequence of Kobresia littledalei, the first chromosome-level genome in the family Cyperaceae.</title>
        <authorList>
            <person name="Qu G."/>
        </authorList>
    </citation>
    <scope>NUCLEOTIDE SEQUENCE</scope>
    <source>
        <strain evidence="1">C.B.Clarke</strain>
        <tissue evidence="1">Leaf</tissue>
    </source>
</reference>
<name>A0A833VME4_9POAL</name>
<dbReference type="Proteomes" id="UP000623129">
    <property type="component" value="Unassembled WGS sequence"/>
</dbReference>